<dbReference type="PANTHER" id="PTHR48083:SF13">
    <property type="entry name" value="ACYL-COA DEHYDROGENASE FAMILY MEMBER 11"/>
    <property type="match status" value="1"/>
</dbReference>
<gene>
    <name evidence="11" type="ORF">RCOM_1948560</name>
</gene>
<name>B9TCW2_RICCO</name>
<dbReference type="InParanoid" id="B9TCW2"/>
<dbReference type="AlphaFoldDB" id="B9TCW2"/>
<dbReference type="Gene3D" id="2.40.110.10">
    <property type="entry name" value="Butyryl-CoA Dehydrogenase, subunit A, domain 2"/>
    <property type="match status" value="1"/>
</dbReference>
<dbReference type="Gene3D" id="1.20.140.10">
    <property type="entry name" value="Butyryl-CoA Dehydrogenase, subunit A, domain 3"/>
    <property type="match status" value="1"/>
</dbReference>
<evidence type="ECO:0000259" key="10">
    <source>
        <dbReference type="Pfam" id="PF02771"/>
    </source>
</evidence>
<accession>B9TCW2</accession>
<dbReference type="InterPro" id="IPR009100">
    <property type="entry name" value="AcylCoA_DH/oxidase_NM_dom_sf"/>
</dbReference>
<feature type="domain" description="Acyl-CoA dehydrogenase/oxidase N-terminal" evidence="10">
    <location>
        <begin position="10"/>
        <end position="86"/>
    </location>
</feature>
<dbReference type="EMBL" id="EQ977631">
    <property type="protein sequence ID" value="EEF26301.1"/>
    <property type="molecule type" value="Genomic_DNA"/>
</dbReference>
<dbReference type="InterPro" id="IPR037069">
    <property type="entry name" value="AcylCoA_DH/ox_N_sf"/>
</dbReference>
<evidence type="ECO:0000259" key="9">
    <source>
        <dbReference type="Pfam" id="PF02770"/>
    </source>
</evidence>
<evidence type="ECO:0000256" key="2">
    <source>
        <dbReference type="ARBA" id="ARBA00009347"/>
    </source>
</evidence>
<protein>
    <submittedName>
        <fullName evidence="11">Acyl-CoA dehydrogenase, putative</fullName>
        <ecNumber evidence="11">1.3.99.2</ecNumber>
    </submittedName>
</protein>
<dbReference type="SUPFAM" id="SSF56645">
    <property type="entry name" value="Acyl-CoA dehydrogenase NM domain-like"/>
    <property type="match status" value="1"/>
</dbReference>
<evidence type="ECO:0000256" key="4">
    <source>
        <dbReference type="ARBA" id="ARBA00022630"/>
    </source>
</evidence>
<dbReference type="Gene3D" id="1.10.540.10">
    <property type="entry name" value="Acyl-CoA dehydrogenase/oxidase, N-terminal domain"/>
    <property type="match status" value="1"/>
</dbReference>
<dbReference type="InterPro" id="IPR006091">
    <property type="entry name" value="Acyl-CoA_Oxase/DH_mid-dom"/>
</dbReference>
<evidence type="ECO:0000256" key="5">
    <source>
        <dbReference type="ARBA" id="ARBA00022827"/>
    </source>
</evidence>
<dbReference type="Pfam" id="PF02770">
    <property type="entry name" value="Acyl-CoA_dh_M"/>
    <property type="match status" value="1"/>
</dbReference>
<evidence type="ECO:0000256" key="1">
    <source>
        <dbReference type="ARBA" id="ARBA00001974"/>
    </source>
</evidence>
<feature type="domain" description="Acyl-CoA dehydrogenase/oxidase C-terminal" evidence="8">
    <location>
        <begin position="203"/>
        <end position="357"/>
    </location>
</feature>
<dbReference type="STRING" id="3988.B9TCW2"/>
<evidence type="ECO:0000259" key="8">
    <source>
        <dbReference type="Pfam" id="PF00441"/>
    </source>
</evidence>
<dbReference type="eggNOG" id="KOG1469">
    <property type="taxonomic scope" value="Eukaryota"/>
</dbReference>
<dbReference type="InterPro" id="IPR009075">
    <property type="entry name" value="AcylCo_DH/oxidase_C"/>
</dbReference>
<evidence type="ECO:0000256" key="6">
    <source>
        <dbReference type="ARBA" id="ARBA00023002"/>
    </source>
</evidence>
<dbReference type="Pfam" id="PF02771">
    <property type="entry name" value="Acyl-CoA_dh_N"/>
    <property type="match status" value="1"/>
</dbReference>
<evidence type="ECO:0000256" key="7">
    <source>
        <dbReference type="RuleBase" id="RU362125"/>
    </source>
</evidence>
<dbReference type="GO" id="GO:0003995">
    <property type="term" value="F:acyl-CoA dehydrogenase activity"/>
    <property type="evidence" value="ECO:0000318"/>
    <property type="project" value="GO_Central"/>
</dbReference>
<dbReference type="Proteomes" id="UP000008311">
    <property type="component" value="Unassembled WGS sequence"/>
</dbReference>
<dbReference type="GO" id="GO:0005737">
    <property type="term" value="C:cytoplasm"/>
    <property type="evidence" value="ECO:0000318"/>
    <property type="project" value="GO_Central"/>
</dbReference>
<dbReference type="InterPro" id="IPR046373">
    <property type="entry name" value="Acyl-CoA_Oxase/DH_mid-dom_sf"/>
</dbReference>
<dbReference type="GO" id="GO:0050660">
    <property type="term" value="F:flavin adenine dinucleotide binding"/>
    <property type="evidence" value="ECO:0007669"/>
    <property type="project" value="InterPro"/>
</dbReference>
<comment type="cofactor">
    <cofactor evidence="1 7">
        <name>FAD</name>
        <dbReference type="ChEBI" id="CHEBI:57692"/>
    </cofactor>
</comment>
<proteinExistence type="inferred from homology"/>
<keyword evidence="6 7" id="KW-0560">Oxidoreductase</keyword>
<comment type="subunit">
    <text evidence="3">Homodimer.</text>
</comment>
<sequence>MRKVIDPLKQQVKDRGLWATHLPPELGGKGFGQVKLALINEIIGYSNWAPVIFGIQGPDTGNAEILAHYGTEEQKKKYLQPLLNGEIFSCFSMTEPQCGSDPQQFTTRAVRDGNDWVINGEKFFSSNINNASFTIVMTITNPDVSVHKGSSMFLVPHGTPGLEILRHTETMGLHHDPRGSFGHPHVRFNNVRVPAENMLGDEGKGFELAQVRLSGGRLHHAMRTIAICQYALDMMCERANSRVAHGGLIREKQAVQQAIADSYAELKMFRLYVLSTAWDIDNSTDGYNKKIRTDIAMTKVLAYKMHLNIVERSVHIHGALGCSDEMPLARLWMQAPTQGLMDGPYEAHQSTVARNILRDYPAQDGLWPREWLPGKLAAAKEKFKTALAEQAQWEKETGSFVASL</sequence>
<dbReference type="Pfam" id="PF00441">
    <property type="entry name" value="Acyl-CoA_dh_1"/>
    <property type="match status" value="1"/>
</dbReference>
<dbReference type="FunFam" id="2.40.110.10:FF:000002">
    <property type="entry name" value="Acyl-CoA dehydrogenase fadE12"/>
    <property type="match status" value="1"/>
</dbReference>
<keyword evidence="4 7" id="KW-0285">Flavoprotein</keyword>
<dbReference type="GO" id="GO:0033539">
    <property type="term" value="P:fatty acid beta-oxidation using acyl-CoA dehydrogenase"/>
    <property type="evidence" value="ECO:0000318"/>
    <property type="project" value="GO_Central"/>
</dbReference>
<evidence type="ECO:0000313" key="11">
    <source>
        <dbReference type="EMBL" id="EEF26301.1"/>
    </source>
</evidence>
<comment type="similarity">
    <text evidence="2 7">Belongs to the acyl-CoA dehydrogenase family.</text>
</comment>
<evidence type="ECO:0000313" key="12">
    <source>
        <dbReference type="Proteomes" id="UP000008311"/>
    </source>
</evidence>
<dbReference type="InterPro" id="IPR013786">
    <property type="entry name" value="AcylCoA_DH/ox_N"/>
</dbReference>
<organism evidence="11 12">
    <name type="scientific">Ricinus communis</name>
    <name type="common">Castor bean</name>
    <dbReference type="NCBI Taxonomy" id="3988"/>
    <lineage>
        <taxon>Eukaryota</taxon>
        <taxon>Viridiplantae</taxon>
        <taxon>Streptophyta</taxon>
        <taxon>Embryophyta</taxon>
        <taxon>Tracheophyta</taxon>
        <taxon>Spermatophyta</taxon>
        <taxon>Magnoliopsida</taxon>
        <taxon>eudicotyledons</taxon>
        <taxon>Gunneridae</taxon>
        <taxon>Pentapetalae</taxon>
        <taxon>rosids</taxon>
        <taxon>fabids</taxon>
        <taxon>Malpighiales</taxon>
        <taxon>Euphorbiaceae</taxon>
        <taxon>Acalyphoideae</taxon>
        <taxon>Acalypheae</taxon>
        <taxon>Ricinus</taxon>
    </lineage>
</organism>
<keyword evidence="12" id="KW-1185">Reference proteome</keyword>
<evidence type="ECO:0000256" key="3">
    <source>
        <dbReference type="ARBA" id="ARBA00011738"/>
    </source>
</evidence>
<dbReference type="PANTHER" id="PTHR48083">
    <property type="entry name" value="MEDIUM-CHAIN SPECIFIC ACYL-COA DEHYDROGENASE, MITOCHONDRIAL-RELATED"/>
    <property type="match status" value="1"/>
</dbReference>
<feature type="domain" description="Acyl-CoA oxidase/dehydrogenase middle" evidence="9">
    <location>
        <begin position="90"/>
        <end position="177"/>
    </location>
</feature>
<dbReference type="InterPro" id="IPR036250">
    <property type="entry name" value="AcylCo_DH-like_C"/>
</dbReference>
<dbReference type="EC" id="1.3.99.2" evidence="11"/>
<keyword evidence="5 7" id="KW-0274">FAD</keyword>
<reference evidence="12" key="1">
    <citation type="journal article" date="2010" name="Nat. Biotechnol.">
        <title>Draft genome sequence of the oilseed species Ricinus communis.</title>
        <authorList>
            <person name="Chan A.P."/>
            <person name="Crabtree J."/>
            <person name="Zhao Q."/>
            <person name="Lorenzi H."/>
            <person name="Orvis J."/>
            <person name="Puiu D."/>
            <person name="Melake-Berhan A."/>
            <person name="Jones K.M."/>
            <person name="Redman J."/>
            <person name="Chen G."/>
            <person name="Cahoon E.B."/>
            <person name="Gedil M."/>
            <person name="Stanke M."/>
            <person name="Haas B.J."/>
            <person name="Wortman J.R."/>
            <person name="Fraser-Liggett C.M."/>
            <person name="Ravel J."/>
            <person name="Rabinowicz P.D."/>
        </authorList>
    </citation>
    <scope>NUCLEOTIDE SEQUENCE [LARGE SCALE GENOMIC DNA]</scope>
    <source>
        <strain evidence="12">cv. Hale</strain>
    </source>
</reference>
<dbReference type="InterPro" id="IPR050741">
    <property type="entry name" value="Acyl-CoA_dehydrogenase"/>
</dbReference>
<dbReference type="SUPFAM" id="SSF47203">
    <property type="entry name" value="Acyl-CoA dehydrogenase C-terminal domain-like"/>
    <property type="match status" value="1"/>
</dbReference>